<evidence type="ECO:0000256" key="4">
    <source>
        <dbReference type="SAM" id="MobiDB-lite"/>
    </source>
</evidence>
<keyword evidence="7" id="KW-1185">Reference proteome</keyword>
<gene>
    <name evidence="6" type="ORF">PABY_23760</name>
</gene>
<dbReference type="InterPro" id="IPR041698">
    <property type="entry name" value="Methyltransf_25"/>
</dbReference>
<dbReference type="GeneID" id="89290381"/>
<evidence type="ECO:0000313" key="6">
    <source>
        <dbReference type="EMBL" id="BES82809.1"/>
    </source>
</evidence>
<dbReference type="SUPFAM" id="SSF53335">
    <property type="entry name" value="S-adenosyl-L-methionine-dependent methyltransferases"/>
    <property type="match status" value="1"/>
</dbReference>
<evidence type="ECO:0000256" key="3">
    <source>
        <dbReference type="ARBA" id="ARBA00022691"/>
    </source>
</evidence>
<protein>
    <recommendedName>
        <fullName evidence="5">Methyltransferase domain-containing protein</fullName>
    </recommendedName>
</protein>
<feature type="region of interest" description="Disordered" evidence="4">
    <location>
        <begin position="181"/>
        <end position="203"/>
    </location>
</feature>
<dbReference type="Gene3D" id="3.40.50.150">
    <property type="entry name" value="Vaccinia Virus protein VP39"/>
    <property type="match status" value="1"/>
</dbReference>
<dbReference type="InterPro" id="IPR029063">
    <property type="entry name" value="SAM-dependent_MTases_sf"/>
</dbReference>
<dbReference type="InterPro" id="IPR026170">
    <property type="entry name" value="FAM173A/B"/>
</dbReference>
<dbReference type="EMBL" id="AP028907">
    <property type="protein sequence ID" value="BES82809.1"/>
    <property type="molecule type" value="Genomic_DNA"/>
</dbReference>
<keyword evidence="2" id="KW-0808">Transferase</keyword>
<reference evidence="6 7" key="1">
    <citation type="submission" date="2023-09" db="EMBL/GenBank/DDBJ databases">
        <title>Pyrofollis japonicus gen. nov. sp. nov., a novel member of the family Pyrodictiaceae isolated from the Iheya North hydrothermal field.</title>
        <authorList>
            <person name="Miyazaki U."/>
            <person name="Sanari M."/>
            <person name="Tame A."/>
            <person name="Kitajima M."/>
            <person name="Okamoto A."/>
            <person name="Sawayama S."/>
            <person name="Miyazaki J."/>
            <person name="Takai K."/>
            <person name="Nakagawa S."/>
        </authorList>
    </citation>
    <scope>NUCLEOTIDE SEQUENCE [LARGE SCALE GENOMIC DNA]</scope>
    <source>
        <strain evidence="6 7">AV2</strain>
    </source>
</reference>
<feature type="compositionally biased region" description="Basic residues" evidence="4">
    <location>
        <begin position="193"/>
        <end position="203"/>
    </location>
</feature>
<keyword evidence="1" id="KW-0489">Methyltransferase</keyword>
<keyword evidence="3" id="KW-0949">S-adenosyl-L-methionine</keyword>
<evidence type="ECO:0000259" key="5">
    <source>
        <dbReference type="Pfam" id="PF13649"/>
    </source>
</evidence>
<dbReference type="RefSeq" id="WP_338250487.1">
    <property type="nucleotide sequence ID" value="NZ_AP028907.1"/>
</dbReference>
<sequence length="203" mass="22383">MSGKVAPWIPTPVSVVYAALEAAWAGPCDVVYDLGSGDGRAVVIAARDFCVEKAVGVELDPALVELSKAKARMDGVAGRVEIVEDDFFRVSIRGATLVYIYLYMSINEKLRPKLEEELRPGARVVTIDFPVPGWTPVYTRRLRDENDILRTVHVYVIGVSDQRWTRLGTRLEEPGPELEALVHCTRDPPPGCRPRRGPRAGSG</sequence>
<evidence type="ECO:0000256" key="2">
    <source>
        <dbReference type="ARBA" id="ARBA00022679"/>
    </source>
</evidence>
<evidence type="ECO:0000313" key="7">
    <source>
        <dbReference type="Proteomes" id="UP001341135"/>
    </source>
</evidence>
<feature type="domain" description="Methyltransferase" evidence="5">
    <location>
        <begin position="31"/>
        <end position="108"/>
    </location>
</feature>
<dbReference type="Pfam" id="PF13649">
    <property type="entry name" value="Methyltransf_25"/>
    <property type="match status" value="1"/>
</dbReference>
<dbReference type="CDD" id="cd02440">
    <property type="entry name" value="AdoMet_MTases"/>
    <property type="match status" value="1"/>
</dbReference>
<evidence type="ECO:0000256" key="1">
    <source>
        <dbReference type="ARBA" id="ARBA00022603"/>
    </source>
</evidence>
<proteinExistence type="predicted"/>
<dbReference type="Proteomes" id="UP001341135">
    <property type="component" value="Chromosome"/>
</dbReference>
<name>A0ABM8IZ51_9CREN</name>
<dbReference type="PANTHER" id="PTHR13610">
    <property type="entry name" value="METHYLTRANSFERASE DOMAIN-CONTAINING PROTEIN"/>
    <property type="match status" value="1"/>
</dbReference>
<accession>A0ABM8IZ51</accession>
<dbReference type="PANTHER" id="PTHR13610:SF11">
    <property type="entry name" value="METHYLTRANSFERASE DOMAIN-CONTAINING PROTEIN"/>
    <property type="match status" value="1"/>
</dbReference>
<organism evidence="6 7">
    <name type="scientific">Pyrodictium abyssi</name>
    <dbReference type="NCBI Taxonomy" id="54256"/>
    <lineage>
        <taxon>Archaea</taxon>
        <taxon>Thermoproteota</taxon>
        <taxon>Thermoprotei</taxon>
        <taxon>Desulfurococcales</taxon>
        <taxon>Pyrodictiaceae</taxon>
        <taxon>Pyrodictium</taxon>
    </lineage>
</organism>